<dbReference type="Pfam" id="PF01370">
    <property type="entry name" value="Epimerase"/>
    <property type="match status" value="1"/>
</dbReference>
<evidence type="ECO:0000313" key="2">
    <source>
        <dbReference type="EMBL" id="BDZ41753.1"/>
    </source>
</evidence>
<dbReference type="PANTHER" id="PTHR43245:SF13">
    <property type="entry name" value="UDP-D-APIOSE_UDP-D-XYLOSE SYNTHASE 2"/>
    <property type="match status" value="1"/>
</dbReference>
<dbReference type="Proteomes" id="UP001321475">
    <property type="component" value="Chromosome"/>
</dbReference>
<protein>
    <submittedName>
        <fullName evidence="2">Reductase</fullName>
    </submittedName>
</protein>
<evidence type="ECO:0000313" key="3">
    <source>
        <dbReference type="Proteomes" id="UP001321475"/>
    </source>
</evidence>
<dbReference type="Gene3D" id="3.40.50.720">
    <property type="entry name" value="NAD(P)-binding Rossmann-like Domain"/>
    <property type="match status" value="1"/>
</dbReference>
<sequence length="354" mass="37595">MRLLVLGGTAFVGRAVVDDAVARGWDVTVLNRGRSGSGSLPDGVTQVVGDRTRPEGLAGLGEVDGPAGGVWDAVVDTWSWAPSAVRDSARLLADRAERYVYVSSRSVYDAPAAGAREDWPVVDGSPDDGPDVPYARLKRGAELAVAEAFEERATILRPGLVLGPREDVGRLPWWLTRVARGGPFVAPGPAEAPVQLVDARDLARFALDLVDPSRPTPAPPGPVDVVGPSGPVTTGRLLLVCVATTSDHRRRTGAPEATPRWVDPQVLLDAGVEPWTQLPVWLPPGEDHDALHRSDVTTALDLGLVVRPVEATVADTWSWLRALARDGDGTAPLRTDRPAVGLDPSREREVLAGL</sequence>
<dbReference type="InterPro" id="IPR036291">
    <property type="entry name" value="NAD(P)-bd_dom_sf"/>
</dbReference>
<dbReference type="InterPro" id="IPR001509">
    <property type="entry name" value="Epimerase_deHydtase"/>
</dbReference>
<dbReference type="RefSeq" id="WP_286219398.1">
    <property type="nucleotide sequence ID" value="NZ_AP027729.1"/>
</dbReference>
<dbReference type="SUPFAM" id="SSF51735">
    <property type="entry name" value="NAD(P)-binding Rossmann-fold domains"/>
    <property type="match status" value="1"/>
</dbReference>
<evidence type="ECO:0000259" key="1">
    <source>
        <dbReference type="Pfam" id="PF01370"/>
    </source>
</evidence>
<feature type="domain" description="NAD-dependent epimerase/dehydratase" evidence="1">
    <location>
        <begin position="4"/>
        <end position="207"/>
    </location>
</feature>
<dbReference type="InterPro" id="IPR050177">
    <property type="entry name" value="Lipid_A_modif_metabolic_enz"/>
</dbReference>
<gene>
    <name evidence="2" type="ORF">GCM10025865_10520</name>
</gene>
<dbReference type="EMBL" id="AP027729">
    <property type="protein sequence ID" value="BDZ41753.1"/>
    <property type="molecule type" value="Genomic_DNA"/>
</dbReference>
<accession>A0ABM8G125</accession>
<keyword evidence="3" id="KW-1185">Reference proteome</keyword>
<reference evidence="3" key="1">
    <citation type="journal article" date="2019" name="Int. J. Syst. Evol. Microbiol.">
        <title>The Global Catalogue of Microorganisms (GCM) 10K type strain sequencing project: providing services to taxonomists for standard genome sequencing and annotation.</title>
        <authorList>
            <consortium name="The Broad Institute Genomics Platform"/>
            <consortium name="The Broad Institute Genome Sequencing Center for Infectious Disease"/>
            <person name="Wu L."/>
            <person name="Ma J."/>
        </authorList>
    </citation>
    <scope>NUCLEOTIDE SEQUENCE [LARGE SCALE GENOMIC DNA]</scope>
    <source>
        <strain evidence="3">NBRC 108565</strain>
    </source>
</reference>
<proteinExistence type="predicted"/>
<organism evidence="2 3">
    <name type="scientific">Paraoerskovia sediminicola</name>
    <dbReference type="NCBI Taxonomy" id="1138587"/>
    <lineage>
        <taxon>Bacteria</taxon>
        <taxon>Bacillati</taxon>
        <taxon>Actinomycetota</taxon>
        <taxon>Actinomycetes</taxon>
        <taxon>Micrococcales</taxon>
        <taxon>Cellulomonadaceae</taxon>
        <taxon>Paraoerskovia</taxon>
    </lineage>
</organism>
<name>A0ABM8G125_9CELL</name>
<dbReference type="PANTHER" id="PTHR43245">
    <property type="entry name" value="BIFUNCTIONAL POLYMYXIN RESISTANCE PROTEIN ARNA"/>
    <property type="match status" value="1"/>
</dbReference>